<comment type="similarity">
    <text evidence="2">Belongs to the TAPT1 family.</text>
</comment>
<comment type="subcellular location">
    <subcellularLocation>
        <location evidence="1">Membrane</location>
        <topology evidence="1">Multi-pass membrane protein</topology>
    </subcellularLocation>
</comment>
<dbReference type="PANTHER" id="PTHR13317:SF4">
    <property type="entry name" value="TRANSMEMBRANE ANTERIOR POSTERIOR TRANSFORMATION PROTEIN 1 HOMOLOG"/>
    <property type="match status" value="1"/>
</dbReference>
<dbReference type="EMBL" id="JXLN01001249">
    <property type="protein sequence ID" value="KPM02226.1"/>
    <property type="molecule type" value="Genomic_DNA"/>
</dbReference>
<reference evidence="6 7" key="1">
    <citation type="journal article" date="2015" name="Parasit. Vectors">
        <title>Draft genome of the scabies mite.</title>
        <authorList>
            <person name="Rider S.D.Jr."/>
            <person name="Morgan M.S."/>
            <person name="Arlian L.G."/>
        </authorList>
    </citation>
    <scope>NUCLEOTIDE SEQUENCE [LARGE SCALE GENOMIC DNA]</scope>
    <source>
        <strain evidence="6">Arlian Lab</strain>
    </source>
</reference>
<keyword evidence="5" id="KW-0472">Membrane</keyword>
<evidence type="ECO:0000256" key="3">
    <source>
        <dbReference type="ARBA" id="ARBA00022692"/>
    </source>
</evidence>
<dbReference type="PANTHER" id="PTHR13317">
    <property type="entry name" value="TRANSMEMBRANE ANTERIOR POSTERIOR TRANSFORMATION PROTEIN 1 HOMOLOG"/>
    <property type="match status" value="1"/>
</dbReference>
<dbReference type="GO" id="GO:0005789">
    <property type="term" value="C:endoplasmic reticulum membrane"/>
    <property type="evidence" value="ECO:0007669"/>
    <property type="project" value="TreeGrafter"/>
</dbReference>
<dbReference type="OrthoDB" id="29023at2759"/>
<comment type="caution">
    <text evidence="6">The sequence shown here is derived from an EMBL/GenBank/DDBJ whole genome shotgun (WGS) entry which is preliminary data.</text>
</comment>
<evidence type="ECO:0000256" key="5">
    <source>
        <dbReference type="ARBA" id="ARBA00023136"/>
    </source>
</evidence>
<dbReference type="VEuPathDB" id="VectorBase:SSCA008250"/>
<evidence type="ECO:0000256" key="1">
    <source>
        <dbReference type="ARBA" id="ARBA00004141"/>
    </source>
</evidence>
<dbReference type="InterPro" id="IPR008010">
    <property type="entry name" value="Tatp1"/>
</dbReference>
<accession>A0A131ZTX3</accession>
<evidence type="ECO:0000256" key="4">
    <source>
        <dbReference type="ARBA" id="ARBA00022989"/>
    </source>
</evidence>
<evidence type="ECO:0000256" key="2">
    <source>
        <dbReference type="ARBA" id="ARBA00008803"/>
    </source>
</evidence>
<protein>
    <submittedName>
        <fullName evidence="6">DUF747 domain containing protein</fullName>
    </submittedName>
</protein>
<organism evidence="6 7">
    <name type="scientific">Sarcoptes scabiei</name>
    <name type="common">Itch mite</name>
    <name type="synonym">Acarus scabiei</name>
    <dbReference type="NCBI Taxonomy" id="52283"/>
    <lineage>
        <taxon>Eukaryota</taxon>
        <taxon>Metazoa</taxon>
        <taxon>Ecdysozoa</taxon>
        <taxon>Arthropoda</taxon>
        <taxon>Chelicerata</taxon>
        <taxon>Arachnida</taxon>
        <taxon>Acari</taxon>
        <taxon>Acariformes</taxon>
        <taxon>Sarcoptiformes</taxon>
        <taxon>Astigmata</taxon>
        <taxon>Psoroptidia</taxon>
        <taxon>Sarcoptoidea</taxon>
        <taxon>Sarcoptidae</taxon>
        <taxon>Sarcoptinae</taxon>
        <taxon>Sarcoptes</taxon>
    </lineage>
</organism>
<dbReference type="AlphaFoldDB" id="A0A131ZTX3"/>
<dbReference type="GO" id="GO:0045724">
    <property type="term" value="P:positive regulation of cilium assembly"/>
    <property type="evidence" value="ECO:0007669"/>
    <property type="project" value="TreeGrafter"/>
</dbReference>
<dbReference type="Proteomes" id="UP000616769">
    <property type="component" value="Unassembled WGS sequence"/>
</dbReference>
<keyword evidence="4" id="KW-1133">Transmembrane helix</keyword>
<evidence type="ECO:0000313" key="7">
    <source>
        <dbReference type="Proteomes" id="UP000616769"/>
    </source>
</evidence>
<keyword evidence="3" id="KW-0812">Transmembrane</keyword>
<name>A0A131ZTX3_SARSC</name>
<gene>
    <name evidence="6" type="ORF">QR98_0006350</name>
</gene>
<sequence>MKNEKNQEIIPLTPFKQNSSLFEYIRCELKRGYLLQNDEQRYRERREKFYIFLQIPYKMETVSSKSSRSSNHIFLVIDSSKFLFYGFFQCVDAFLFVLTFLPFRLILALISCFLRITNMFLRFISSFNSKCFHSAPILNSAETCDILKGIIVISSLFLINKIEVSMIYHQIKSQSIIKLYIFFNMLEVSDKLLSSFGQDILDTLYWTATEPNTKKRFKILGIFHLLLAILYVVAHTILVLLQATTLNVAINSKNTALITIMMSNNFVELKSMVFKKFEKNNLFHMSCSDVRERFHYIILLLIVIIQTMKEYNWSDRQFWILFPDCLIVISVEILVDWFKHAFVTRFNEISFDVYEEYSLSLAYDLVGSKLKSAFSDHSDIVSRRMGFIPLPLSVLLIKIFFSSFHFNTVYSCFSIQMLRLKFSNVSFFNSLIIFRLSVNIVLLGISCKWVEDHQKDLEDKVNKMIGGHSASLPASRHNSVSNLTILDEEIKLQDIKDKLTEQQNSPVKQQMNKSVISTGARSTPHSPLNGSPRDSLEDITEQVAIAQNSLESSIILSDSTVSLISMNDGQNLKLPEEKLKTVGKTPKLSLTKKKIMQYWRRRVSLQELPVNVDEFEQRLNRYTDRRQQQQQQETVLMNENTKPKMA</sequence>
<dbReference type="Pfam" id="PF05346">
    <property type="entry name" value="DUF747"/>
    <property type="match status" value="1"/>
</dbReference>
<evidence type="ECO:0000313" key="6">
    <source>
        <dbReference type="EMBL" id="KPM02226.1"/>
    </source>
</evidence>
<dbReference type="GO" id="GO:0036064">
    <property type="term" value="C:ciliary basal body"/>
    <property type="evidence" value="ECO:0007669"/>
    <property type="project" value="TreeGrafter"/>
</dbReference>
<proteinExistence type="inferred from homology"/>